<dbReference type="CTD" id="79863"/>
<dbReference type="PANTHER" id="PTHR14725">
    <property type="entry name" value="RIBOSOME-BINDING FACTOR A, MITOCHONDRIAL-RELATED"/>
    <property type="match status" value="1"/>
</dbReference>
<protein>
    <submittedName>
        <fullName evidence="3">Ribosome-binding factor A, mitochondrial</fullName>
    </submittedName>
</protein>
<dbReference type="InterPro" id="IPR000238">
    <property type="entry name" value="RbfA"/>
</dbReference>
<dbReference type="KEGG" id="caua:113116682"/>
<organism evidence="2 3">
    <name type="scientific">Carassius auratus</name>
    <name type="common">Goldfish</name>
    <dbReference type="NCBI Taxonomy" id="7957"/>
    <lineage>
        <taxon>Eukaryota</taxon>
        <taxon>Metazoa</taxon>
        <taxon>Chordata</taxon>
        <taxon>Craniata</taxon>
        <taxon>Vertebrata</taxon>
        <taxon>Euteleostomi</taxon>
        <taxon>Actinopterygii</taxon>
        <taxon>Neopterygii</taxon>
        <taxon>Teleostei</taxon>
        <taxon>Ostariophysi</taxon>
        <taxon>Cypriniformes</taxon>
        <taxon>Cyprinidae</taxon>
        <taxon>Cyprininae</taxon>
        <taxon>Carassius</taxon>
    </lineage>
</organism>
<dbReference type="Pfam" id="PF02033">
    <property type="entry name" value="RBFA"/>
    <property type="match status" value="1"/>
</dbReference>
<dbReference type="SUPFAM" id="SSF89919">
    <property type="entry name" value="Ribosome-binding factor A, RbfA"/>
    <property type="match status" value="1"/>
</dbReference>
<sequence>MLAVKRVVCSKECTFSRFTTALTSVIYKMTARPETQGLSRAGVLKESNVSVHSSACLSGGNKLMKMLAKKKKKQWYESPLQASALSQPGFLKATKRNKEDSVRVRTLNIIIYKAVVDLLSSYELNSEISVYNVQISKVSLSPDFSACRIYWKTSLSAEQDSHIQQALNKCAPRIRHLLISHQILGNVPPVVFIRDKQYAAVTEIENLLKKADFCPDEDNMNHLSTNDVGAKLQLMESEDNTRAVLFGVDHDALHKQIEAYKREKGPRDSLTQSPAAGGGLTQEQLDMLADIRKQKLIEKKKKRSKWMKDNDITPKDFLLSRSLQKEDKEDQDVDEDGLVDSQVTEMMEEDNRRH</sequence>
<proteinExistence type="predicted"/>
<evidence type="ECO:0000313" key="3">
    <source>
        <dbReference type="RefSeq" id="XP_026140764.1"/>
    </source>
</evidence>
<dbReference type="InterPro" id="IPR015946">
    <property type="entry name" value="KH_dom-like_a/b"/>
</dbReference>
<feature type="region of interest" description="Disordered" evidence="1">
    <location>
        <begin position="262"/>
        <end position="282"/>
    </location>
</feature>
<dbReference type="RefSeq" id="XP_026140764.1">
    <property type="nucleotide sequence ID" value="XM_026284979.1"/>
</dbReference>
<keyword evidence="2" id="KW-1185">Reference proteome</keyword>
<dbReference type="AlphaFoldDB" id="A0A6P6R4P9"/>
<feature type="compositionally biased region" description="Acidic residues" evidence="1">
    <location>
        <begin position="329"/>
        <end position="338"/>
    </location>
</feature>
<dbReference type="GeneID" id="113116682"/>
<dbReference type="GO" id="GO:0006364">
    <property type="term" value="P:rRNA processing"/>
    <property type="evidence" value="ECO:0007669"/>
    <property type="project" value="InterPro"/>
</dbReference>
<dbReference type="PANTHER" id="PTHR14725:SF0">
    <property type="entry name" value="RIBOSOME-BINDING FACTOR A, MITOCHONDRIAL-RELATED"/>
    <property type="match status" value="1"/>
</dbReference>
<dbReference type="Proteomes" id="UP000515129">
    <property type="component" value="Chromosome 16"/>
</dbReference>
<dbReference type="InterPro" id="IPR023799">
    <property type="entry name" value="RbfA_dom_sf"/>
</dbReference>
<gene>
    <name evidence="3" type="primary">rbfa</name>
</gene>
<name>A0A6P6R4P9_CARAU</name>
<evidence type="ECO:0000256" key="1">
    <source>
        <dbReference type="SAM" id="MobiDB-lite"/>
    </source>
</evidence>
<accession>A0A6P6R4P9</accession>
<evidence type="ECO:0000313" key="2">
    <source>
        <dbReference type="Proteomes" id="UP000515129"/>
    </source>
</evidence>
<dbReference type="OrthoDB" id="418445at2759"/>
<dbReference type="InterPro" id="IPR039212">
    <property type="entry name" value="RBFA_mitochondrial"/>
</dbReference>
<reference evidence="3" key="1">
    <citation type="submission" date="2025-08" db="UniProtKB">
        <authorList>
            <consortium name="RefSeq"/>
        </authorList>
    </citation>
    <scope>IDENTIFICATION</scope>
    <source>
        <strain evidence="3">Wakin</strain>
        <tissue evidence="3">Muscle</tissue>
    </source>
</reference>
<dbReference type="Gene3D" id="3.30.300.20">
    <property type="match status" value="1"/>
</dbReference>
<feature type="region of interest" description="Disordered" evidence="1">
    <location>
        <begin position="319"/>
        <end position="354"/>
    </location>
</feature>